<reference evidence="2" key="2">
    <citation type="submission" date="2020-09" db="EMBL/GenBank/DDBJ databases">
        <authorList>
            <person name="Sun Q."/>
            <person name="Ohkuma M."/>
        </authorList>
    </citation>
    <scope>NUCLEOTIDE SEQUENCE</scope>
    <source>
        <strain evidence="2">JCM 4391</strain>
    </source>
</reference>
<sequence length="89" mass="9094">MRPRVPVRVPDGNPAHPGGGRCRTRGTVGEDVVAAGACLLDQAGSGSGVRCVRMRGGGGTHRGAWATDDNAADARAGAHEPGKIRKTRP</sequence>
<evidence type="ECO:0000256" key="1">
    <source>
        <dbReference type="SAM" id="MobiDB-lite"/>
    </source>
</evidence>
<protein>
    <submittedName>
        <fullName evidence="2">Uncharacterized protein</fullName>
    </submittedName>
</protein>
<feature type="region of interest" description="Disordered" evidence="1">
    <location>
        <begin position="1"/>
        <end position="24"/>
    </location>
</feature>
<dbReference type="AlphaFoldDB" id="A0A918I617"/>
<gene>
    <name evidence="2" type="ORF">GCM10010274_65080</name>
</gene>
<reference evidence="2" key="1">
    <citation type="journal article" date="2014" name="Int. J. Syst. Evol. Microbiol.">
        <title>Complete genome sequence of Corynebacterium casei LMG S-19264T (=DSM 44701T), isolated from a smear-ripened cheese.</title>
        <authorList>
            <consortium name="US DOE Joint Genome Institute (JGI-PGF)"/>
            <person name="Walter F."/>
            <person name="Albersmeier A."/>
            <person name="Kalinowski J."/>
            <person name="Ruckert C."/>
        </authorList>
    </citation>
    <scope>NUCLEOTIDE SEQUENCE</scope>
    <source>
        <strain evidence="2">JCM 4391</strain>
    </source>
</reference>
<dbReference type="Proteomes" id="UP000636661">
    <property type="component" value="Unassembled WGS sequence"/>
</dbReference>
<evidence type="ECO:0000313" key="3">
    <source>
        <dbReference type="Proteomes" id="UP000636661"/>
    </source>
</evidence>
<keyword evidence="3" id="KW-1185">Reference proteome</keyword>
<feature type="region of interest" description="Disordered" evidence="1">
    <location>
        <begin position="58"/>
        <end position="89"/>
    </location>
</feature>
<accession>A0A918I617</accession>
<proteinExistence type="predicted"/>
<comment type="caution">
    <text evidence="2">The sequence shown here is derived from an EMBL/GenBank/DDBJ whole genome shotgun (WGS) entry which is preliminary data.</text>
</comment>
<organism evidence="2 3">
    <name type="scientific">Streptomyces lavendofoliae</name>
    <dbReference type="NCBI Taxonomy" id="67314"/>
    <lineage>
        <taxon>Bacteria</taxon>
        <taxon>Bacillati</taxon>
        <taxon>Actinomycetota</taxon>
        <taxon>Actinomycetes</taxon>
        <taxon>Kitasatosporales</taxon>
        <taxon>Streptomycetaceae</taxon>
        <taxon>Streptomyces</taxon>
    </lineage>
</organism>
<evidence type="ECO:0000313" key="2">
    <source>
        <dbReference type="EMBL" id="GGU67612.1"/>
    </source>
</evidence>
<name>A0A918I617_9ACTN</name>
<dbReference type="EMBL" id="BMTP01000032">
    <property type="protein sequence ID" value="GGU67612.1"/>
    <property type="molecule type" value="Genomic_DNA"/>
</dbReference>